<dbReference type="Pfam" id="PF08614">
    <property type="entry name" value="ATG16"/>
    <property type="match status" value="1"/>
</dbReference>
<keyword evidence="3" id="KW-0072">Autophagy</keyword>
<protein>
    <submittedName>
        <fullName evidence="5">Autophagy protein 16</fullName>
    </submittedName>
</protein>
<evidence type="ECO:0000259" key="4">
    <source>
        <dbReference type="Pfam" id="PF08614"/>
    </source>
</evidence>
<evidence type="ECO:0000313" key="5">
    <source>
        <dbReference type="EMBL" id="KAL3234373.1"/>
    </source>
</evidence>
<comment type="similarity">
    <text evidence="2">Belongs to the ATG16 family.</text>
</comment>
<evidence type="ECO:0000256" key="3">
    <source>
        <dbReference type="ARBA" id="ARBA00023006"/>
    </source>
</evidence>
<evidence type="ECO:0000256" key="2">
    <source>
        <dbReference type="ARBA" id="ARBA00005331"/>
    </source>
</evidence>
<sequence length="127" mass="15171">MIQDKVMELSLRLIERDRYEKAHRDLFKGHTELHKSVDQFETEVLRAEVDRRGKEVEVLEERLRVTHRDMERLNDELISAHIETNVATSQLQQLRTEHDKLLERWLARVKLEVEHMNNQLQSATPPP</sequence>
<dbReference type="InterPro" id="IPR013923">
    <property type="entry name" value="Autophagy-rel_prot_16_dom"/>
</dbReference>
<keyword evidence="6" id="KW-1185">Reference proteome</keyword>
<dbReference type="EMBL" id="JBEVYD010000003">
    <property type="protein sequence ID" value="KAL3234373.1"/>
    <property type="molecule type" value="Genomic_DNA"/>
</dbReference>
<evidence type="ECO:0000313" key="6">
    <source>
        <dbReference type="Proteomes" id="UP001623330"/>
    </source>
</evidence>
<evidence type="ECO:0000256" key="1">
    <source>
        <dbReference type="ARBA" id="ARBA00004623"/>
    </source>
</evidence>
<dbReference type="Gene3D" id="1.20.5.170">
    <property type="match status" value="1"/>
</dbReference>
<reference evidence="5 6" key="1">
    <citation type="submission" date="2024-05" db="EMBL/GenBank/DDBJ databases">
        <title>Long read based assembly of the Candida bracarensis genome reveals expanded adhesin content.</title>
        <authorList>
            <person name="Marcet-Houben M."/>
            <person name="Ksiezopolska E."/>
            <person name="Gabaldon T."/>
        </authorList>
    </citation>
    <scope>NUCLEOTIDE SEQUENCE [LARGE SCALE GENOMIC DNA]</scope>
    <source>
        <strain evidence="5 6">CBM6</strain>
    </source>
</reference>
<dbReference type="Proteomes" id="UP001623330">
    <property type="component" value="Unassembled WGS sequence"/>
</dbReference>
<comment type="caution">
    <text evidence="5">The sequence shown here is derived from an EMBL/GenBank/DDBJ whole genome shotgun (WGS) entry which is preliminary data.</text>
</comment>
<gene>
    <name evidence="5" type="ORF">RNJ44_03135</name>
</gene>
<comment type="subcellular location">
    <subcellularLocation>
        <location evidence="1">Preautophagosomal structure membrane</location>
        <topology evidence="1">Peripheral membrane protein</topology>
    </subcellularLocation>
</comment>
<accession>A0ABR4NYW8</accession>
<organism evidence="5 6">
    <name type="scientific">Nakaseomyces bracarensis</name>
    <dbReference type="NCBI Taxonomy" id="273131"/>
    <lineage>
        <taxon>Eukaryota</taxon>
        <taxon>Fungi</taxon>
        <taxon>Dikarya</taxon>
        <taxon>Ascomycota</taxon>
        <taxon>Saccharomycotina</taxon>
        <taxon>Saccharomycetes</taxon>
        <taxon>Saccharomycetales</taxon>
        <taxon>Saccharomycetaceae</taxon>
        <taxon>Nakaseomyces</taxon>
    </lineage>
</organism>
<proteinExistence type="inferred from homology"/>
<name>A0ABR4NYW8_9SACH</name>
<feature type="domain" description="Autophagy-related protein 16" evidence="4">
    <location>
        <begin position="40"/>
        <end position="117"/>
    </location>
</feature>